<evidence type="ECO:0000256" key="1">
    <source>
        <dbReference type="SAM" id="MobiDB-lite"/>
    </source>
</evidence>
<evidence type="ECO:0008006" key="6">
    <source>
        <dbReference type="Google" id="ProtNLM"/>
    </source>
</evidence>
<name>A0A813D2L0_POLGL</name>
<reference evidence="4" key="1">
    <citation type="submission" date="2021-02" db="EMBL/GenBank/DDBJ databases">
        <authorList>
            <person name="Dougan E. K."/>
            <person name="Rhodes N."/>
            <person name="Thang M."/>
            <person name="Chan C."/>
        </authorList>
    </citation>
    <scope>NUCLEOTIDE SEQUENCE</scope>
</reference>
<organism evidence="4 5">
    <name type="scientific">Polarella glacialis</name>
    <name type="common">Dinoflagellate</name>
    <dbReference type="NCBI Taxonomy" id="89957"/>
    <lineage>
        <taxon>Eukaryota</taxon>
        <taxon>Sar</taxon>
        <taxon>Alveolata</taxon>
        <taxon>Dinophyceae</taxon>
        <taxon>Suessiales</taxon>
        <taxon>Suessiaceae</taxon>
        <taxon>Polarella</taxon>
    </lineage>
</organism>
<dbReference type="AlphaFoldDB" id="A0A813D2L0"/>
<feature type="domain" description="Nucleolar protein 10-like second" evidence="2">
    <location>
        <begin position="379"/>
        <end position="426"/>
    </location>
</feature>
<feature type="non-terminal residue" evidence="4">
    <location>
        <position position="1"/>
    </location>
</feature>
<feature type="compositionally biased region" description="Low complexity" evidence="1">
    <location>
        <begin position="516"/>
        <end position="526"/>
    </location>
</feature>
<dbReference type="GO" id="GO:0000462">
    <property type="term" value="P:maturation of SSU-rRNA from tricistronic rRNA transcript (SSU-rRNA, 5.8S rRNA, LSU-rRNA)"/>
    <property type="evidence" value="ECO:0007669"/>
    <property type="project" value="TreeGrafter"/>
</dbReference>
<feature type="region of interest" description="Disordered" evidence="1">
    <location>
        <begin position="463"/>
        <end position="491"/>
    </location>
</feature>
<dbReference type="InterPro" id="IPR056550">
    <property type="entry name" value="NOL10_2nd"/>
</dbReference>
<keyword evidence="5" id="KW-1185">Reference proteome</keyword>
<dbReference type="Proteomes" id="UP000654075">
    <property type="component" value="Unassembled WGS sequence"/>
</dbReference>
<feature type="domain" description="Nucleolar protein 10-like N-terminal" evidence="3">
    <location>
        <begin position="4"/>
        <end position="375"/>
    </location>
</feature>
<dbReference type="InterPro" id="IPR036322">
    <property type="entry name" value="WD40_repeat_dom_sf"/>
</dbReference>
<evidence type="ECO:0000313" key="4">
    <source>
        <dbReference type="EMBL" id="CAE8582128.1"/>
    </source>
</evidence>
<protein>
    <recommendedName>
        <fullName evidence="6">NUC153 domain-containing protein</fullName>
    </recommendedName>
</protein>
<dbReference type="GO" id="GO:0032040">
    <property type="term" value="C:small-subunit processome"/>
    <property type="evidence" value="ECO:0007669"/>
    <property type="project" value="TreeGrafter"/>
</dbReference>
<dbReference type="PANTHER" id="PTHR14927">
    <property type="entry name" value="NUCLEOLAR PROTEIN 10"/>
    <property type="match status" value="1"/>
</dbReference>
<dbReference type="Pfam" id="PF23097">
    <property type="entry name" value="NOL10_2nd"/>
    <property type="match status" value="1"/>
</dbReference>
<dbReference type="SUPFAM" id="SSF50978">
    <property type="entry name" value="WD40 repeat-like"/>
    <property type="match status" value="1"/>
</dbReference>
<dbReference type="Gene3D" id="2.130.10.10">
    <property type="entry name" value="YVTN repeat-like/Quinoprotein amine dehydrogenase"/>
    <property type="match status" value="1"/>
</dbReference>
<dbReference type="InterPro" id="IPR056551">
    <property type="entry name" value="Beta-prop_NOL10_N"/>
</dbReference>
<dbReference type="InterPro" id="IPR001680">
    <property type="entry name" value="WD40_rpt"/>
</dbReference>
<dbReference type="OMA" id="GYFMDVR"/>
<accession>A0A813D2L0</accession>
<dbReference type="InterPro" id="IPR040382">
    <property type="entry name" value="NOL10/Enp2"/>
</dbReference>
<dbReference type="SMART" id="SM00320">
    <property type="entry name" value="WD40"/>
    <property type="match status" value="3"/>
</dbReference>
<dbReference type="Pfam" id="PF23098">
    <property type="entry name" value="Beta-prop_NOL10_N"/>
    <property type="match status" value="1"/>
</dbReference>
<dbReference type="InterPro" id="IPR015943">
    <property type="entry name" value="WD40/YVTN_repeat-like_dom_sf"/>
</dbReference>
<evidence type="ECO:0000259" key="3">
    <source>
        <dbReference type="Pfam" id="PF23098"/>
    </source>
</evidence>
<dbReference type="PANTHER" id="PTHR14927:SF0">
    <property type="entry name" value="NUCLEOLAR PROTEIN 10"/>
    <property type="match status" value="1"/>
</dbReference>
<proteinExistence type="predicted"/>
<dbReference type="EMBL" id="CAJNNV010000301">
    <property type="protein sequence ID" value="CAE8582128.1"/>
    <property type="molecule type" value="Genomic_DNA"/>
</dbReference>
<dbReference type="OrthoDB" id="273340at2759"/>
<sequence length="538" mass="60107">VSQMQVTEYNDIKVYNLSAGKTVPQFIEEATKKKQSLRENEDFKKRIDLIQDFEFNVASSRVRVTPDGQYIVAAGIYGPEIRIFEMRELGVKCSRGLDSEVVDFLMLSEDWKKMVLLMDDRTLEFHSQYGRHHRMRVPKCGRSLCYDSESCTLFVGGSAPEVYRLDLEAGSFLTPLALKRLTEVNEVAVNPRIPVISCCGDNGIVESYDLRDTSRPLQTLKVFDSDGAGAYSGSQQVTRGAYSSNGMFFAAGTSEGVVRVYDVRSSRPLAERDHMNGYEIRSLCFHSRGAESSEILVASADKKSVKVWGATTGTIAASVESASTINHVTFFPNSGMFFTANDTQRIGAFFVPSLGLAPPWCSFLDSITEELEESKQKTVFEDFQFVTKDQLEQLGASELVGTKNLQPYMHGFFMDHRLHAKLKAALDPFAFEDYRKAKVKEKLEAKRTMRTKIRNKDKVEVNPSLHNQLQLAADEGDETGASKKRRETAEKAKRLLDDDRFKVLFADPDFAIQANGANASDSAAAAKSLLPKTKKRKG</sequence>
<evidence type="ECO:0000259" key="2">
    <source>
        <dbReference type="Pfam" id="PF23097"/>
    </source>
</evidence>
<comment type="caution">
    <text evidence="4">The sequence shown here is derived from an EMBL/GenBank/DDBJ whole genome shotgun (WGS) entry which is preliminary data.</text>
</comment>
<feature type="region of interest" description="Disordered" evidence="1">
    <location>
        <begin position="516"/>
        <end position="538"/>
    </location>
</feature>
<gene>
    <name evidence="4" type="ORF">PGLA1383_LOCUS1129</name>
</gene>
<dbReference type="GO" id="GO:0030686">
    <property type="term" value="C:90S preribosome"/>
    <property type="evidence" value="ECO:0007669"/>
    <property type="project" value="TreeGrafter"/>
</dbReference>
<evidence type="ECO:0000313" key="5">
    <source>
        <dbReference type="Proteomes" id="UP000654075"/>
    </source>
</evidence>